<dbReference type="PANTHER" id="PTHR31220:SF1">
    <property type="entry name" value="GH21176P"/>
    <property type="match status" value="1"/>
</dbReference>
<evidence type="ECO:0000256" key="4">
    <source>
        <dbReference type="ARBA" id="ARBA00022490"/>
    </source>
</evidence>
<dbReference type="GO" id="GO:0046854">
    <property type="term" value="P:phosphatidylinositol phosphate biosynthetic process"/>
    <property type="evidence" value="ECO:0007669"/>
    <property type="project" value="TreeGrafter"/>
</dbReference>
<name>A0A6G1BS08_9ORYZ</name>
<keyword evidence="3" id="KW-1003">Cell membrane</keyword>
<evidence type="ECO:0000313" key="9">
    <source>
        <dbReference type="Proteomes" id="UP000479710"/>
    </source>
</evidence>
<sequence>MPPSPAVAGAASPSNSSSASSSNPTPSWWESVSQVQSCILVLSSILPPPADSDIAALADSDRPARALLRSPAAYAALSAVLRSGGRSDDPACHWLYNTLLSPDPDLRLAALAFLLLLSSLYLLRLPPVLPSSLSGFEAVLLAVYSFEAKNRQGKPVLIQVPDLSVPSLYHTPLCCPAPARSLLAGYNYINQNKMVSKST</sequence>
<keyword evidence="5" id="KW-0472">Membrane</keyword>
<feature type="region of interest" description="Disordered" evidence="7">
    <location>
        <begin position="1"/>
        <end position="27"/>
    </location>
</feature>
<evidence type="ECO:0000313" key="8">
    <source>
        <dbReference type="EMBL" id="KAF0890517.1"/>
    </source>
</evidence>
<evidence type="ECO:0000256" key="3">
    <source>
        <dbReference type="ARBA" id="ARBA00022475"/>
    </source>
</evidence>
<comment type="similarity">
    <text evidence="6">Belongs to the Hyccin family.</text>
</comment>
<dbReference type="PANTHER" id="PTHR31220">
    <property type="entry name" value="HYCCIN RELATED"/>
    <property type="match status" value="1"/>
</dbReference>
<evidence type="ECO:0000256" key="6">
    <source>
        <dbReference type="ARBA" id="ARBA00034482"/>
    </source>
</evidence>
<dbReference type="Pfam" id="PF09790">
    <property type="entry name" value="Hyccin"/>
    <property type="match status" value="1"/>
</dbReference>
<dbReference type="AlphaFoldDB" id="A0A6G1BS08"/>
<dbReference type="GO" id="GO:0005886">
    <property type="term" value="C:plasma membrane"/>
    <property type="evidence" value="ECO:0007669"/>
    <property type="project" value="UniProtKB-SubCell"/>
</dbReference>
<keyword evidence="9" id="KW-1185">Reference proteome</keyword>
<comment type="subcellular location">
    <subcellularLocation>
        <location evidence="1">Cell membrane</location>
    </subcellularLocation>
    <subcellularLocation>
        <location evidence="2">Cytoplasm</location>
        <location evidence="2">Cytosol</location>
    </subcellularLocation>
</comment>
<dbReference type="EMBL" id="SPHZ02000011">
    <property type="protein sequence ID" value="KAF0890517.1"/>
    <property type="molecule type" value="Genomic_DNA"/>
</dbReference>
<organism evidence="8 9">
    <name type="scientific">Oryza meyeriana var. granulata</name>
    <dbReference type="NCBI Taxonomy" id="110450"/>
    <lineage>
        <taxon>Eukaryota</taxon>
        <taxon>Viridiplantae</taxon>
        <taxon>Streptophyta</taxon>
        <taxon>Embryophyta</taxon>
        <taxon>Tracheophyta</taxon>
        <taxon>Spermatophyta</taxon>
        <taxon>Magnoliopsida</taxon>
        <taxon>Liliopsida</taxon>
        <taxon>Poales</taxon>
        <taxon>Poaceae</taxon>
        <taxon>BOP clade</taxon>
        <taxon>Oryzoideae</taxon>
        <taxon>Oryzeae</taxon>
        <taxon>Oryzinae</taxon>
        <taxon>Oryza</taxon>
        <taxon>Oryza meyeriana</taxon>
    </lineage>
</organism>
<dbReference type="InterPro" id="IPR018619">
    <property type="entry name" value="Hyccin"/>
</dbReference>
<gene>
    <name evidence="8" type="ORF">E2562_003732</name>
</gene>
<dbReference type="GO" id="GO:0005829">
    <property type="term" value="C:cytosol"/>
    <property type="evidence" value="ECO:0007669"/>
    <property type="project" value="UniProtKB-SubCell"/>
</dbReference>
<protein>
    <submittedName>
        <fullName evidence="8">Uncharacterized protein</fullName>
    </submittedName>
</protein>
<evidence type="ECO:0000256" key="1">
    <source>
        <dbReference type="ARBA" id="ARBA00004236"/>
    </source>
</evidence>
<comment type="caution">
    <text evidence="8">The sequence shown here is derived from an EMBL/GenBank/DDBJ whole genome shotgun (WGS) entry which is preliminary data.</text>
</comment>
<evidence type="ECO:0000256" key="2">
    <source>
        <dbReference type="ARBA" id="ARBA00004514"/>
    </source>
</evidence>
<keyword evidence="4" id="KW-0963">Cytoplasm</keyword>
<evidence type="ECO:0000256" key="5">
    <source>
        <dbReference type="ARBA" id="ARBA00023136"/>
    </source>
</evidence>
<dbReference type="Proteomes" id="UP000479710">
    <property type="component" value="Unassembled WGS sequence"/>
</dbReference>
<dbReference type="GO" id="GO:0072659">
    <property type="term" value="P:protein localization to plasma membrane"/>
    <property type="evidence" value="ECO:0007669"/>
    <property type="project" value="TreeGrafter"/>
</dbReference>
<evidence type="ECO:0000256" key="7">
    <source>
        <dbReference type="SAM" id="MobiDB-lite"/>
    </source>
</evidence>
<accession>A0A6G1BS08</accession>
<proteinExistence type="inferred from homology"/>
<reference evidence="8 9" key="1">
    <citation type="submission" date="2019-11" db="EMBL/GenBank/DDBJ databases">
        <title>Whole genome sequence of Oryza granulata.</title>
        <authorList>
            <person name="Li W."/>
        </authorList>
    </citation>
    <scope>NUCLEOTIDE SEQUENCE [LARGE SCALE GENOMIC DNA]</scope>
    <source>
        <strain evidence="9">cv. Menghai</strain>
        <tissue evidence="8">Leaf</tissue>
    </source>
</reference>
<dbReference type="OrthoDB" id="18937at2759"/>